<evidence type="ECO:0000313" key="13">
    <source>
        <dbReference type="Proteomes" id="UP000719412"/>
    </source>
</evidence>
<dbReference type="InterPro" id="IPR007110">
    <property type="entry name" value="Ig-like_dom"/>
</dbReference>
<dbReference type="PROSITE" id="PS50835">
    <property type="entry name" value="IG_LIKE"/>
    <property type="match status" value="3"/>
</dbReference>
<reference evidence="12" key="1">
    <citation type="journal article" date="2020" name="J Insects Food Feed">
        <title>The yellow mealworm (Tenebrio molitor) genome: a resource for the emerging insects as food and feed industry.</title>
        <authorList>
            <person name="Eriksson T."/>
            <person name="Andere A."/>
            <person name="Kelstrup H."/>
            <person name="Emery V."/>
            <person name="Picard C."/>
        </authorList>
    </citation>
    <scope>NUCLEOTIDE SEQUENCE</scope>
    <source>
        <strain evidence="12">Stoneville</strain>
        <tissue evidence="12">Whole head</tissue>
    </source>
</reference>
<evidence type="ECO:0000256" key="7">
    <source>
        <dbReference type="ARBA" id="ARBA00023180"/>
    </source>
</evidence>
<dbReference type="SUPFAM" id="SSF48726">
    <property type="entry name" value="Immunoglobulin"/>
    <property type="match status" value="3"/>
</dbReference>
<dbReference type="InterPro" id="IPR051170">
    <property type="entry name" value="Neural/epithelial_adhesion"/>
</dbReference>
<dbReference type="PANTHER" id="PTHR12231">
    <property type="entry name" value="CTX-RELATED TYPE I TRANSMEMBRANE PROTEIN"/>
    <property type="match status" value="1"/>
</dbReference>
<keyword evidence="8" id="KW-0393">Immunoglobulin domain</keyword>
<dbReference type="PROSITE" id="PS00290">
    <property type="entry name" value="IG_MHC"/>
    <property type="match status" value="1"/>
</dbReference>
<accession>A0A8J6HI42</accession>
<feature type="domain" description="Ig-like" evidence="11">
    <location>
        <begin position="649"/>
        <end position="743"/>
    </location>
</feature>
<feature type="compositionally biased region" description="Basic and acidic residues" evidence="10">
    <location>
        <begin position="761"/>
        <end position="772"/>
    </location>
</feature>
<dbReference type="PANTHER" id="PTHR12231:SF265">
    <property type="entry name" value="DPR-INTERACTING PROTEIN LAMBDA"/>
    <property type="match status" value="1"/>
</dbReference>
<gene>
    <name evidence="12" type="ORF">GEV33_007993</name>
</gene>
<evidence type="ECO:0000313" key="12">
    <source>
        <dbReference type="EMBL" id="KAH0814798.1"/>
    </source>
</evidence>
<dbReference type="Pfam" id="PF07679">
    <property type="entry name" value="I-set"/>
    <property type="match status" value="2"/>
</dbReference>
<feature type="region of interest" description="Disordered" evidence="10">
    <location>
        <begin position="1181"/>
        <end position="1215"/>
    </location>
</feature>
<dbReference type="EMBL" id="JABDTM020023918">
    <property type="protein sequence ID" value="KAH0814798.1"/>
    <property type="molecule type" value="Genomic_DNA"/>
</dbReference>
<comment type="subcellular location">
    <subcellularLocation>
        <location evidence="1">Cell membrane</location>
    </subcellularLocation>
</comment>
<keyword evidence="9" id="KW-0175">Coiled coil</keyword>
<organism evidence="12 13">
    <name type="scientific">Tenebrio molitor</name>
    <name type="common">Yellow mealworm beetle</name>
    <dbReference type="NCBI Taxonomy" id="7067"/>
    <lineage>
        <taxon>Eukaryota</taxon>
        <taxon>Metazoa</taxon>
        <taxon>Ecdysozoa</taxon>
        <taxon>Arthropoda</taxon>
        <taxon>Hexapoda</taxon>
        <taxon>Insecta</taxon>
        <taxon>Pterygota</taxon>
        <taxon>Neoptera</taxon>
        <taxon>Endopterygota</taxon>
        <taxon>Coleoptera</taxon>
        <taxon>Polyphaga</taxon>
        <taxon>Cucujiformia</taxon>
        <taxon>Tenebrionidae</taxon>
        <taxon>Tenebrio</taxon>
    </lineage>
</organism>
<dbReference type="InterPro" id="IPR036179">
    <property type="entry name" value="Ig-like_dom_sf"/>
</dbReference>
<evidence type="ECO:0000256" key="3">
    <source>
        <dbReference type="ARBA" id="ARBA00022729"/>
    </source>
</evidence>
<proteinExistence type="predicted"/>
<keyword evidence="6" id="KW-1015">Disulfide bond</keyword>
<keyword evidence="4" id="KW-0677">Repeat</keyword>
<evidence type="ECO:0000256" key="6">
    <source>
        <dbReference type="ARBA" id="ARBA00023157"/>
    </source>
</evidence>
<name>A0A8J6HI42_TENMO</name>
<dbReference type="Proteomes" id="UP000719412">
    <property type="component" value="Unassembled WGS sequence"/>
</dbReference>
<keyword evidence="3" id="KW-0732">Signal</keyword>
<feature type="region of interest" description="Disordered" evidence="10">
    <location>
        <begin position="747"/>
        <end position="822"/>
    </location>
</feature>
<keyword evidence="7" id="KW-0325">Glycoprotein</keyword>
<sequence length="1302" mass="148213">MFGNVCPLLTEEESLACWSVDVEGDRHQEQEETQLVVSRCDGNWRLQALLRHFQVLSIMVRKKGPPLVTDSPKDILKSVCPGCKIEYISVARSDCIGGGGGQRTQHPQLLMPATSANHIMNAEFPQWAIALMDCGFGVILFEAWPHTRLQRTDHVAPLRVEMYKEKLKEMPLPPQPILTRWGTWLQAAMFYSEHFDSIKEVCNRTDRKPQKHTGGMCYDTEWNTPNILLCVEDDHVDQRSLRSRGDYAAHNARHVRGIAQDRSTVGFFAKGEVSRVSLQVCSSGEDYEWTSAIWIRWADSEKSQPVIHQLLTAFRYKHQEKILGLYTGAAGRGGHKLAHACYQQHATVRRVTATFAGKLPKSEPVPRCGAFGELCCAFSQRDKTRAERVKSPSTGGEPVQLRECENRFAARTGSSDRFRRERTGPGCRSGDTNVAGQMAEQPEPEFLAPLENHTVTQGRDVHFTCVVNHLSSYKVAWIKSDTKAILAIHTHMVAQNPRLSVTHNGHNTWMLRVYNVQKNDSGSYMCQINTDPMRSQMGYLAVVIPPDILNDNESTQSSGVAVESGTITLRCYATGVPEPKVLWRREDGGNIVLREDVDRERQVLQSFEGETLKLTNVQRTDMGPYLCIASNGVPPTVSKRFIVKVHFHPLIRVSNQLVAAPVACDVLIQCYVEASPKAMNHWMRSTGEKLIPSEKYVIEEVPINEYSLLMNLTIRNLEKRDFGGYTCSSSNALGKAEGTVRLQERQVIVKSTSTASTPRYVETKPRKPPNKDKPKKYKQQKKKESGDSKSEEDHEMTTLLLPELKTQTPSQMSVPSASRSPPWNHFHRNAAMAPLDSGSIANLDQNTAALRHLDARVQIKLTRHVTVFCETRFLCLKCTDEEVFFYIFLVNLVESATYLNVVIEGVTTCISSQRWKEEFIENLQKLVKNAALLWLETATKIDGTEKGNEANLKIFFQTVEEKFDDLILDITILYEKYLEIYDTYTKKLSKLETELGIESSPKISKESSLLESTKLLKSKIEKLEILKRDNLKEIIERKKTELEKLWENCCCGATIKNGFPLINTFTYSTEVVGWFDEEITKWKNFYEEHKAVMEKLNEHTKLKDNLMEMEVNVDRDQLYKNRGGELLKVARKTDLLKARIKKIEDNLMEMADNYLEQNGQPLLIFDQTMIEYLNKQYKKRYFSERSPRTPTSKPPKSGSTCTTPTPGVQSNKKMVRTQPIERTKPRKTPAKKKTITLPKFKLNETRTNPSPKKSLDWKPSRVSMKLVHEDDSEGSWTTVYSEFEKEVTEKNVPRSTSIFKET</sequence>
<dbReference type="InterPro" id="IPR013783">
    <property type="entry name" value="Ig-like_fold"/>
</dbReference>
<dbReference type="GO" id="GO:0005886">
    <property type="term" value="C:plasma membrane"/>
    <property type="evidence" value="ECO:0007669"/>
    <property type="project" value="UniProtKB-SubCell"/>
</dbReference>
<feature type="domain" description="Ig-like" evidence="11">
    <location>
        <begin position="546"/>
        <end position="638"/>
    </location>
</feature>
<keyword evidence="2" id="KW-1003">Cell membrane</keyword>
<dbReference type="GO" id="GO:0043005">
    <property type="term" value="C:neuron projection"/>
    <property type="evidence" value="ECO:0007669"/>
    <property type="project" value="TreeGrafter"/>
</dbReference>
<dbReference type="InterPro" id="IPR003006">
    <property type="entry name" value="Ig/MHC_CS"/>
</dbReference>
<protein>
    <recommendedName>
        <fullName evidence="11">Ig-like domain-containing protein</fullName>
    </recommendedName>
</protein>
<evidence type="ECO:0000256" key="4">
    <source>
        <dbReference type="ARBA" id="ARBA00022737"/>
    </source>
</evidence>
<dbReference type="InterPro" id="IPR013098">
    <property type="entry name" value="Ig_I-set"/>
</dbReference>
<dbReference type="InterPro" id="IPR003599">
    <property type="entry name" value="Ig_sub"/>
</dbReference>
<evidence type="ECO:0000259" key="11">
    <source>
        <dbReference type="PROSITE" id="PS50835"/>
    </source>
</evidence>
<dbReference type="InterPro" id="IPR003598">
    <property type="entry name" value="Ig_sub2"/>
</dbReference>
<feature type="domain" description="Ig-like" evidence="11">
    <location>
        <begin position="444"/>
        <end position="529"/>
    </location>
</feature>
<evidence type="ECO:0000256" key="5">
    <source>
        <dbReference type="ARBA" id="ARBA00023136"/>
    </source>
</evidence>
<dbReference type="FunFam" id="2.60.40.10:FF:000328">
    <property type="entry name" value="CLUMA_CG000981, isoform A"/>
    <property type="match status" value="1"/>
</dbReference>
<keyword evidence="13" id="KW-1185">Reference proteome</keyword>
<evidence type="ECO:0000256" key="1">
    <source>
        <dbReference type="ARBA" id="ARBA00004236"/>
    </source>
</evidence>
<reference evidence="12" key="2">
    <citation type="submission" date="2021-08" db="EMBL/GenBank/DDBJ databases">
        <authorList>
            <person name="Eriksson T."/>
        </authorList>
    </citation>
    <scope>NUCLEOTIDE SEQUENCE</scope>
    <source>
        <strain evidence="12">Stoneville</strain>
        <tissue evidence="12">Whole head</tissue>
    </source>
</reference>
<feature type="coiled-coil region" evidence="9">
    <location>
        <begin position="1092"/>
        <end position="1153"/>
    </location>
</feature>
<comment type="caution">
    <text evidence="12">The sequence shown here is derived from an EMBL/GenBank/DDBJ whole genome shotgun (WGS) entry which is preliminary data.</text>
</comment>
<feature type="compositionally biased region" description="Basic and acidic residues" evidence="10">
    <location>
        <begin position="412"/>
        <end position="423"/>
    </location>
</feature>
<feature type="region of interest" description="Disordered" evidence="10">
    <location>
        <begin position="412"/>
        <end position="433"/>
    </location>
</feature>
<feature type="compositionally biased region" description="Polar residues" evidence="10">
    <location>
        <begin position="805"/>
        <end position="821"/>
    </location>
</feature>
<dbReference type="Gene3D" id="2.60.40.10">
    <property type="entry name" value="Immunoglobulins"/>
    <property type="match status" value="3"/>
</dbReference>
<evidence type="ECO:0000256" key="8">
    <source>
        <dbReference type="ARBA" id="ARBA00023319"/>
    </source>
</evidence>
<dbReference type="Gene3D" id="1.20.58.1520">
    <property type="match status" value="1"/>
</dbReference>
<feature type="compositionally biased region" description="Low complexity" evidence="10">
    <location>
        <begin position="1188"/>
        <end position="1207"/>
    </location>
</feature>
<evidence type="ECO:0000256" key="10">
    <source>
        <dbReference type="SAM" id="MobiDB-lite"/>
    </source>
</evidence>
<dbReference type="SMART" id="SM00408">
    <property type="entry name" value="IGc2"/>
    <property type="match status" value="3"/>
</dbReference>
<evidence type="ECO:0000256" key="2">
    <source>
        <dbReference type="ARBA" id="ARBA00022475"/>
    </source>
</evidence>
<dbReference type="Pfam" id="PF03999">
    <property type="entry name" value="MAP65_ASE1"/>
    <property type="match status" value="1"/>
</dbReference>
<keyword evidence="5" id="KW-0472">Membrane</keyword>
<evidence type="ECO:0000256" key="9">
    <source>
        <dbReference type="SAM" id="Coils"/>
    </source>
</evidence>
<dbReference type="Pfam" id="PF13927">
    <property type="entry name" value="Ig_3"/>
    <property type="match status" value="1"/>
</dbReference>
<feature type="compositionally biased region" description="Basic and acidic residues" evidence="10">
    <location>
        <begin position="782"/>
        <end position="796"/>
    </location>
</feature>
<dbReference type="SMART" id="SM00409">
    <property type="entry name" value="IG"/>
    <property type="match status" value="3"/>
</dbReference>